<keyword evidence="1" id="KW-0732">Signal</keyword>
<evidence type="ECO:0000256" key="1">
    <source>
        <dbReference type="SAM" id="SignalP"/>
    </source>
</evidence>
<feature type="signal peptide" evidence="1">
    <location>
        <begin position="1"/>
        <end position="21"/>
    </location>
</feature>
<gene>
    <name evidence="3" type="ORF">F3F51_18235</name>
</gene>
<evidence type="ECO:0000259" key="2">
    <source>
        <dbReference type="Pfam" id="PF13648"/>
    </source>
</evidence>
<proteinExistence type="predicted"/>
<dbReference type="EMBL" id="VWLX01000014">
    <property type="protein sequence ID" value="KAA3802440.1"/>
    <property type="molecule type" value="Genomic_DNA"/>
</dbReference>
<comment type="caution">
    <text evidence="3">The sequence shown here is derived from an EMBL/GenBank/DDBJ whole genome shotgun (WGS) entry which is preliminary data.</text>
</comment>
<name>A0A6N3V725_BACOV</name>
<dbReference type="Proteomes" id="UP000460135">
    <property type="component" value="Unassembled WGS sequence"/>
</dbReference>
<organism evidence="3 4">
    <name type="scientific">Bacteroides ovatus</name>
    <dbReference type="NCBI Taxonomy" id="28116"/>
    <lineage>
        <taxon>Bacteria</taxon>
        <taxon>Pseudomonadati</taxon>
        <taxon>Bacteroidota</taxon>
        <taxon>Bacteroidia</taxon>
        <taxon>Bacteroidales</taxon>
        <taxon>Bacteroidaceae</taxon>
        <taxon>Bacteroides</taxon>
    </lineage>
</organism>
<protein>
    <submittedName>
        <fullName evidence="3">Lipocalin family protein</fullName>
    </submittedName>
</protein>
<evidence type="ECO:0000313" key="4">
    <source>
        <dbReference type="Proteomes" id="UP000460135"/>
    </source>
</evidence>
<feature type="chain" id="PRO_5026905952" evidence="1">
    <location>
        <begin position="22"/>
        <end position="157"/>
    </location>
</feature>
<evidence type="ECO:0000313" key="3">
    <source>
        <dbReference type="EMBL" id="KAA3802440.1"/>
    </source>
</evidence>
<dbReference type="Pfam" id="PF13648">
    <property type="entry name" value="Lipocalin_4"/>
    <property type="match status" value="1"/>
</dbReference>
<dbReference type="AlphaFoldDB" id="A0A6N3V725"/>
<accession>A0A6N3V725</accession>
<dbReference type="RefSeq" id="WP_148366153.1">
    <property type="nucleotide sequence ID" value="NZ_JAHYNG010000003.1"/>
</dbReference>
<dbReference type="InterPro" id="IPR024311">
    <property type="entry name" value="Lipocalin-like"/>
</dbReference>
<reference evidence="3 4" key="1">
    <citation type="journal article" date="2019" name="Nat. Med.">
        <title>A library of human gut bacterial isolates paired with longitudinal multiomics data enables mechanistic microbiome research.</title>
        <authorList>
            <person name="Poyet M."/>
            <person name="Groussin M."/>
            <person name="Gibbons S.M."/>
            <person name="Avila-Pacheco J."/>
            <person name="Jiang X."/>
            <person name="Kearney S.M."/>
            <person name="Perrotta A.R."/>
            <person name="Berdy B."/>
            <person name="Zhao S."/>
            <person name="Lieberman T.D."/>
            <person name="Swanson P.K."/>
            <person name="Smith M."/>
            <person name="Roesemann S."/>
            <person name="Alexander J.E."/>
            <person name="Rich S.A."/>
            <person name="Livny J."/>
            <person name="Vlamakis H."/>
            <person name="Clish C."/>
            <person name="Bullock K."/>
            <person name="Deik A."/>
            <person name="Scott J."/>
            <person name="Pierce K.A."/>
            <person name="Xavier R.J."/>
            <person name="Alm E.J."/>
        </authorList>
    </citation>
    <scope>NUCLEOTIDE SEQUENCE [LARGE SCALE GENOMIC DNA]</scope>
    <source>
        <strain evidence="3 4">BIOML-A183</strain>
    </source>
</reference>
<sequence length="157" mass="17958">MKNIFKLMALFAFVLCFSSCDDDEDTALPTLPVTAANLNGVWQLAEWNGQPLAEGTYCYIKFNRKELTFEMYQKFDSMYARCITGSFKIKNDPYLGYVLSGDYDFGNGEWNHDYIVTDLQESGSMVWTAKDDDSDVSKYVRCNKVPDEIIAEVKVDE</sequence>
<feature type="domain" description="Lipocalin-like" evidence="2">
    <location>
        <begin position="38"/>
        <end position="117"/>
    </location>
</feature>